<dbReference type="PROSITE" id="PS51257">
    <property type="entry name" value="PROKAR_LIPOPROTEIN"/>
    <property type="match status" value="1"/>
</dbReference>
<feature type="chain" id="PRO_5020631455" evidence="1">
    <location>
        <begin position="24"/>
        <end position="156"/>
    </location>
</feature>
<gene>
    <name evidence="2" type="ORF">EV694_1335</name>
</gene>
<reference evidence="2 3" key="1">
    <citation type="submission" date="2019-03" db="EMBL/GenBank/DDBJ databases">
        <title>Genomic Encyclopedia of Type Strains, Phase IV (KMG-IV): sequencing the most valuable type-strain genomes for metagenomic binning, comparative biology and taxonomic classification.</title>
        <authorList>
            <person name="Goeker M."/>
        </authorList>
    </citation>
    <scope>NUCLEOTIDE SEQUENCE [LARGE SCALE GENOMIC DNA]</scope>
    <source>
        <strain evidence="2 3">DSM 15534</strain>
    </source>
</reference>
<dbReference type="AlphaFoldDB" id="A0A4R1FVH7"/>
<organism evidence="2 3">
    <name type="scientific">Volucribacter psittacicida</name>
    <dbReference type="NCBI Taxonomy" id="203482"/>
    <lineage>
        <taxon>Bacteria</taxon>
        <taxon>Pseudomonadati</taxon>
        <taxon>Pseudomonadota</taxon>
        <taxon>Gammaproteobacteria</taxon>
        <taxon>Pasteurellales</taxon>
        <taxon>Pasteurellaceae</taxon>
        <taxon>Volucribacter</taxon>
    </lineage>
</organism>
<dbReference type="EMBL" id="SMFT01000002">
    <property type="protein sequence ID" value="TCJ98903.1"/>
    <property type="molecule type" value="Genomic_DNA"/>
</dbReference>
<feature type="signal peptide" evidence="1">
    <location>
        <begin position="1"/>
        <end position="23"/>
    </location>
</feature>
<comment type="caution">
    <text evidence="2">The sequence shown here is derived from an EMBL/GenBank/DDBJ whole genome shotgun (WGS) entry which is preliminary data.</text>
</comment>
<keyword evidence="3" id="KW-1185">Reference proteome</keyword>
<dbReference type="Proteomes" id="UP000294702">
    <property type="component" value="Unassembled WGS sequence"/>
</dbReference>
<dbReference type="PANTHER" id="PTHR38008:SF2">
    <property type="entry name" value="HEMOLYSIN"/>
    <property type="match status" value="1"/>
</dbReference>
<name>A0A4R1FVH7_9PAST</name>
<evidence type="ECO:0000313" key="2">
    <source>
        <dbReference type="EMBL" id="TCJ98903.1"/>
    </source>
</evidence>
<evidence type="ECO:0000313" key="3">
    <source>
        <dbReference type="Proteomes" id="UP000294702"/>
    </source>
</evidence>
<dbReference type="RefSeq" id="WP_132690696.1">
    <property type="nucleotide sequence ID" value="NZ_SMFT01000002.1"/>
</dbReference>
<accession>A0A4R1FVH7</accession>
<dbReference type="PANTHER" id="PTHR38008">
    <property type="entry name" value="HEMOLYSIN-RELATED"/>
    <property type="match status" value="1"/>
</dbReference>
<dbReference type="OrthoDB" id="148878at2"/>
<sequence>MKKCLTISSILTLSACSQFTPNATPPALGMANPASVYCEQQGGKSENRRDAAGNEYGVCLLPNGEQVDEWDFYRQQLAIDKQANSERSKVLILYYDVTQRDKVLEAVAKYGASVVYDYQNFSGLAIQTAQPEATKAALEKVKGVLAVQFNQVQQLQ</sequence>
<keyword evidence="1" id="KW-0732">Signal</keyword>
<proteinExistence type="predicted"/>
<protein>
    <submittedName>
        <fullName evidence="2">Putative hemolysin</fullName>
    </submittedName>
</protein>
<dbReference type="Pfam" id="PF03891">
    <property type="entry name" value="DUF333"/>
    <property type="match status" value="1"/>
</dbReference>
<dbReference type="InterPro" id="IPR005590">
    <property type="entry name" value="DUF333"/>
</dbReference>
<evidence type="ECO:0000256" key="1">
    <source>
        <dbReference type="SAM" id="SignalP"/>
    </source>
</evidence>